<evidence type="ECO:0000313" key="1">
    <source>
        <dbReference type="EMBL" id="SIO95140.1"/>
    </source>
</evidence>
<gene>
    <name evidence="1" type="ORF">VSP9026_02879</name>
</gene>
<accession>A0A1N6M704</accession>
<reference evidence="1 2" key="1">
    <citation type="submission" date="2016-12" db="EMBL/GenBank/DDBJ databases">
        <authorList>
            <person name="Song W.-J."/>
            <person name="Kurnit D.M."/>
        </authorList>
    </citation>
    <scope>NUCLEOTIDE SEQUENCE [LARGE SCALE GENOMIC DNA]</scope>
    <source>
        <strain evidence="1 2">CECT 9026</strain>
    </source>
</reference>
<dbReference type="Proteomes" id="UP000184774">
    <property type="component" value="Unassembled WGS sequence"/>
</dbReference>
<proteinExistence type="predicted"/>
<name>A0A1N6M704_9VIBR</name>
<evidence type="ECO:0000313" key="2">
    <source>
        <dbReference type="Proteomes" id="UP000184774"/>
    </source>
</evidence>
<protein>
    <submittedName>
        <fullName evidence="1">Uncharacterized protein</fullName>
    </submittedName>
</protein>
<sequence>MEHLREREHYSVSKFITEEITCWKYVRTVISGSLLASSSLDTAQKSFGV</sequence>
<organism evidence="1 2">
    <name type="scientific">Vibrio spartinae</name>
    <dbReference type="NCBI Taxonomy" id="1918945"/>
    <lineage>
        <taxon>Bacteria</taxon>
        <taxon>Pseudomonadati</taxon>
        <taxon>Pseudomonadota</taxon>
        <taxon>Gammaproteobacteria</taxon>
        <taxon>Vibrionales</taxon>
        <taxon>Vibrionaceae</taxon>
        <taxon>Vibrio</taxon>
    </lineage>
</organism>
<dbReference type="EMBL" id="FSSB01000018">
    <property type="protein sequence ID" value="SIO95140.1"/>
    <property type="molecule type" value="Genomic_DNA"/>
</dbReference>
<dbReference type="AlphaFoldDB" id="A0A1N6M704"/>